<name>A0A1F6UI47_9PROT</name>
<evidence type="ECO:0000313" key="1">
    <source>
        <dbReference type="EMBL" id="OGI57070.1"/>
    </source>
</evidence>
<protein>
    <submittedName>
        <fullName evidence="1">Uncharacterized protein</fullName>
    </submittedName>
</protein>
<proteinExistence type="predicted"/>
<accession>A0A1F6UI47</accession>
<organism evidence="1 2">
    <name type="scientific">Candidatus Muproteobacteria bacterium RBG_19FT_COMBO_61_10</name>
    <dbReference type="NCBI Taxonomy" id="1817761"/>
    <lineage>
        <taxon>Bacteria</taxon>
        <taxon>Pseudomonadati</taxon>
        <taxon>Pseudomonadota</taxon>
        <taxon>Candidatus Muproteobacteria</taxon>
    </lineage>
</organism>
<evidence type="ECO:0000313" key="2">
    <source>
        <dbReference type="Proteomes" id="UP000177950"/>
    </source>
</evidence>
<gene>
    <name evidence="1" type="ORF">A2V58_06075</name>
</gene>
<dbReference type="AlphaFoldDB" id="A0A1F6UI47"/>
<dbReference type="EMBL" id="MFSV01000151">
    <property type="protein sequence ID" value="OGI57070.1"/>
    <property type="molecule type" value="Genomic_DNA"/>
</dbReference>
<comment type="caution">
    <text evidence="1">The sequence shown here is derived from an EMBL/GenBank/DDBJ whole genome shotgun (WGS) entry which is preliminary data.</text>
</comment>
<sequence length="244" mass="27537">MTIQPPLSEAVTRFKQAAEEILSTYEARKPQRSVQVTPAQIVDAIEQFLSITVRTDRMEGETGPLASDDVDQLADYGLSLLMDLSEWAKLLSCQNAYAELQKVSLAATDWIIRHQGQIRALEPVVNAFAEVANELREPGELERMAQFMGRVLTVTAGFIQQDMEKTNPGRPWRVLHLNRGIVATRSHNVTLMQQVFDDLVLAVPEDAPGFFREGMEQMEALNYPAEVREVMSRYYTAVTRPTMH</sequence>
<dbReference type="Proteomes" id="UP000177950">
    <property type="component" value="Unassembled WGS sequence"/>
</dbReference>
<reference evidence="1 2" key="1">
    <citation type="journal article" date="2016" name="Nat. Commun.">
        <title>Thousands of microbial genomes shed light on interconnected biogeochemical processes in an aquifer system.</title>
        <authorList>
            <person name="Anantharaman K."/>
            <person name="Brown C.T."/>
            <person name="Hug L.A."/>
            <person name="Sharon I."/>
            <person name="Castelle C.J."/>
            <person name="Probst A.J."/>
            <person name="Thomas B.C."/>
            <person name="Singh A."/>
            <person name="Wilkins M.J."/>
            <person name="Karaoz U."/>
            <person name="Brodie E.L."/>
            <person name="Williams K.H."/>
            <person name="Hubbard S.S."/>
            <person name="Banfield J.F."/>
        </authorList>
    </citation>
    <scope>NUCLEOTIDE SEQUENCE [LARGE SCALE GENOMIC DNA]</scope>
</reference>